<gene>
    <name evidence="3" type="ORF">BWK73_37280</name>
</gene>
<evidence type="ECO:0000259" key="2">
    <source>
        <dbReference type="PROSITE" id="PS51459"/>
    </source>
</evidence>
<sequence length="193" mass="22336">MNFEYPPGATPLDPDEAQGLLPTHITIQGDLNVWEQTNILQGELWAARQHKRELLDEQFIRELHRRMFDQTWRWAGTFRTSDKNIGVDWLHIAVQLRNLLDNTRYQVEHQIFSADELAVRFHHQLVAIHPFPNGNGRHARLMADLLVQHLGMPRFSWGSASLVDTGEVRSAYLEALRAADRHNMTLLLAFART</sequence>
<accession>A0A1Y1QF31</accession>
<dbReference type="InterPro" id="IPR013436">
    <property type="entry name" value="Mobile_mystery_prot_B"/>
</dbReference>
<feature type="domain" description="Fido" evidence="2">
    <location>
        <begin position="55"/>
        <end position="193"/>
    </location>
</feature>
<feature type="active site" evidence="1">
    <location>
        <position position="129"/>
    </location>
</feature>
<evidence type="ECO:0000313" key="4">
    <source>
        <dbReference type="Proteomes" id="UP000192491"/>
    </source>
</evidence>
<dbReference type="InterPro" id="IPR003812">
    <property type="entry name" value="Fido"/>
</dbReference>
<name>A0A1Y1QF31_9GAMM</name>
<dbReference type="AlphaFoldDB" id="A0A1Y1QF31"/>
<dbReference type="PROSITE" id="PS51459">
    <property type="entry name" value="FIDO"/>
    <property type="match status" value="1"/>
</dbReference>
<dbReference type="NCBIfam" id="TIGR02613">
    <property type="entry name" value="mob_myst_B"/>
    <property type="match status" value="1"/>
</dbReference>
<comment type="caution">
    <text evidence="3">The sequence shown here is derived from an EMBL/GenBank/DDBJ whole genome shotgun (WGS) entry which is preliminary data.</text>
</comment>
<dbReference type="PANTHER" id="PTHR13504:SF39">
    <property type="entry name" value="CELL FILAMENTATION PROTEIN"/>
    <property type="match status" value="1"/>
</dbReference>
<evidence type="ECO:0000313" key="3">
    <source>
        <dbReference type="EMBL" id="OQX04111.1"/>
    </source>
</evidence>
<dbReference type="SUPFAM" id="SSF140931">
    <property type="entry name" value="Fic-like"/>
    <property type="match status" value="1"/>
</dbReference>
<dbReference type="EMBL" id="MTEJ01000358">
    <property type="protein sequence ID" value="OQX04111.1"/>
    <property type="molecule type" value="Genomic_DNA"/>
</dbReference>
<dbReference type="Proteomes" id="UP000192491">
    <property type="component" value="Unassembled WGS sequence"/>
</dbReference>
<dbReference type="PANTHER" id="PTHR13504">
    <property type="entry name" value="FIDO DOMAIN-CONTAINING PROTEIN DDB_G0283145"/>
    <property type="match status" value="1"/>
</dbReference>
<evidence type="ECO:0000256" key="1">
    <source>
        <dbReference type="PIRSR" id="PIRSR640198-1"/>
    </source>
</evidence>
<dbReference type="InterPro" id="IPR040198">
    <property type="entry name" value="Fido_containing"/>
</dbReference>
<reference evidence="3 4" key="1">
    <citation type="submission" date="2017-01" db="EMBL/GenBank/DDBJ databases">
        <title>Novel large sulfur bacteria in the metagenomes of groundwater-fed chemosynthetic microbial mats in the Lake Huron basin.</title>
        <authorList>
            <person name="Sharrar A.M."/>
            <person name="Flood B.E."/>
            <person name="Bailey J.V."/>
            <person name="Jones D.S."/>
            <person name="Biddanda B."/>
            <person name="Ruberg S.A."/>
            <person name="Marcus D.N."/>
            <person name="Dick G.J."/>
        </authorList>
    </citation>
    <scope>NUCLEOTIDE SEQUENCE [LARGE SCALE GENOMIC DNA]</scope>
    <source>
        <strain evidence="3">A8</strain>
    </source>
</reference>
<dbReference type="InterPro" id="IPR036597">
    <property type="entry name" value="Fido-like_dom_sf"/>
</dbReference>
<proteinExistence type="predicted"/>
<dbReference type="Gene3D" id="1.10.3290.10">
    <property type="entry name" value="Fido-like domain"/>
    <property type="match status" value="1"/>
</dbReference>
<dbReference type="Pfam" id="PF02661">
    <property type="entry name" value="Fic"/>
    <property type="match status" value="1"/>
</dbReference>
<organism evidence="3 4">
    <name type="scientific">Thiothrix lacustris</name>
    <dbReference type="NCBI Taxonomy" id="525917"/>
    <lineage>
        <taxon>Bacteria</taxon>
        <taxon>Pseudomonadati</taxon>
        <taxon>Pseudomonadota</taxon>
        <taxon>Gammaproteobacteria</taxon>
        <taxon>Thiotrichales</taxon>
        <taxon>Thiotrichaceae</taxon>
        <taxon>Thiothrix</taxon>
    </lineage>
</organism>
<protein>
    <submittedName>
        <fullName evidence="3">Cell filamentation protein Fic</fullName>
    </submittedName>
</protein>